<sequence length="65" mass="7347">MLLFTPWISLLGQLKRSQPIQELTFFMLFGKGVIVTRNVQIQDSSGSTICDWKETGSPMHSLETC</sequence>
<dbReference type="AlphaFoldDB" id="I7G643"/>
<evidence type="ECO:0000313" key="1">
    <source>
        <dbReference type="EMBL" id="BAE89762.1"/>
    </source>
</evidence>
<organism evidence="1">
    <name type="scientific">Macaca fascicularis</name>
    <name type="common">Crab-eating macaque</name>
    <name type="synonym">Cynomolgus monkey</name>
    <dbReference type="NCBI Taxonomy" id="9541"/>
    <lineage>
        <taxon>Eukaryota</taxon>
        <taxon>Metazoa</taxon>
        <taxon>Chordata</taxon>
        <taxon>Craniata</taxon>
        <taxon>Vertebrata</taxon>
        <taxon>Euteleostomi</taxon>
        <taxon>Mammalia</taxon>
        <taxon>Eutheria</taxon>
        <taxon>Euarchontoglires</taxon>
        <taxon>Primates</taxon>
        <taxon>Haplorrhini</taxon>
        <taxon>Catarrhini</taxon>
        <taxon>Cercopithecidae</taxon>
        <taxon>Cercopithecinae</taxon>
        <taxon>Macaca</taxon>
    </lineage>
</organism>
<accession>I7G643</accession>
<name>I7G643_MACFA</name>
<protein>
    <submittedName>
        <fullName evidence="1">Macaca fascicularis brain cDNA clone: QflA-19261, similar to human TU12B1-TY protein (TU12B1-TY), mRNA, RefSeq: NM_016575.1</fullName>
    </submittedName>
</protein>
<dbReference type="EMBL" id="AB172700">
    <property type="protein sequence ID" value="BAE89762.1"/>
    <property type="molecule type" value="mRNA"/>
</dbReference>
<proteinExistence type="evidence at transcript level"/>
<reference evidence="1" key="1">
    <citation type="journal article" date="2007" name="PLoS Biol.">
        <title>Rate of evolution in brain-expressed genes in humans and other primates.</title>
        <authorList>
            <person name="Wang H.-Y."/>
            <person name="Chien H.-C."/>
            <person name="Osada N."/>
            <person name="Hashimoto K."/>
            <person name="Sugano S."/>
            <person name="Gojobori T."/>
            <person name="Chou C.-K."/>
            <person name="Tsai S.-F."/>
            <person name="Wu C.-I."/>
            <person name="Shen C.-K.J."/>
        </authorList>
    </citation>
    <scope>NUCLEOTIDE SEQUENCE</scope>
</reference>